<feature type="transmembrane region" description="Helical" evidence="9">
    <location>
        <begin position="398"/>
        <end position="420"/>
    </location>
</feature>
<feature type="compositionally biased region" description="Pro residues" evidence="8">
    <location>
        <begin position="315"/>
        <end position="326"/>
    </location>
</feature>
<feature type="compositionally biased region" description="Basic and acidic residues" evidence="8">
    <location>
        <begin position="357"/>
        <end position="366"/>
    </location>
</feature>
<dbReference type="CDD" id="cd14014">
    <property type="entry name" value="STKc_PknB_like"/>
    <property type="match status" value="1"/>
</dbReference>
<dbReference type="Gene3D" id="3.30.200.20">
    <property type="entry name" value="Phosphorylase Kinase, domain 1"/>
    <property type="match status" value="1"/>
</dbReference>
<feature type="domain" description="Protein kinase" evidence="10">
    <location>
        <begin position="43"/>
        <end position="304"/>
    </location>
</feature>
<organism evidence="11 12">
    <name type="scientific">Actinomycetospora corticicola</name>
    <dbReference type="NCBI Taxonomy" id="663602"/>
    <lineage>
        <taxon>Bacteria</taxon>
        <taxon>Bacillati</taxon>
        <taxon>Actinomycetota</taxon>
        <taxon>Actinomycetes</taxon>
        <taxon>Pseudonocardiales</taxon>
        <taxon>Pseudonocardiaceae</taxon>
        <taxon>Actinomycetospora</taxon>
    </lineage>
</organism>
<feature type="compositionally biased region" description="Low complexity" evidence="8">
    <location>
        <begin position="419"/>
        <end position="449"/>
    </location>
</feature>
<name>A0A7Y9DU38_9PSEU</name>
<evidence type="ECO:0000256" key="8">
    <source>
        <dbReference type="SAM" id="MobiDB-lite"/>
    </source>
</evidence>
<feature type="region of interest" description="Disordered" evidence="8">
    <location>
        <begin position="419"/>
        <end position="487"/>
    </location>
</feature>
<accession>A0A7Y9DU38</accession>
<gene>
    <name evidence="11" type="ORF">BJ983_001655</name>
</gene>
<dbReference type="PANTHER" id="PTHR43289:SF6">
    <property type="entry name" value="SERINE_THREONINE-PROTEIN KINASE NEKL-3"/>
    <property type="match status" value="1"/>
</dbReference>
<evidence type="ECO:0000256" key="2">
    <source>
        <dbReference type="ARBA" id="ARBA00022527"/>
    </source>
</evidence>
<sequence length="589" mass="60503">MDEPAPHDRTSRVSADRQPSTLHDRDPVTPDPQVEGTVLAGRYRVGECLGAGAMGVVWSAWDRRLRRTVAVKQLTPPRDGDEAELRAARARAMREGRIAGRVVHARAIAVFDVVMHDSMPWIVMEYLPSRSLAAVLAERGPLPPTEVARIGAQIADALSAVHEAGIVHGDVKPGNVLITDDGIAKLTDFGVSRASWDTTATGGGLVAGTPGYFAPEVARGGDPTPASDVFSLGATLYAAVENELVCGRLDNTLAVLHAMAEGRLRPATRAGVLGRPLSAMLRLEARHRPDTALLRSALEARAALAAADSALPAPAVTPPGPVPTPEEPGDPSTADVGGRRPVVAGPPTSPDASGPAPHDRSARASDEGTGDGWFPLAPVTGTATAPSTRAAGRRRRRVLAVVAASAVVLAAGVGAALAAADRPGTTPRPAIAAPATAPTTTEDAPVTAPSTETVPPVAGAPLSPGSPTTAEALPPDGDPDAPVTEEDTRATVTAYYASLPGDIPGAWALLSGDARQASGGYGGYQRFWSGITSVSAGDVQVEGTSARAVLEFTTSSGRMTRETYSFEVDRNDQGGLEIRSAARGGADSA</sequence>
<dbReference type="SMART" id="SM00220">
    <property type="entry name" value="S_TKc"/>
    <property type="match status" value="1"/>
</dbReference>
<dbReference type="InterPro" id="IPR000719">
    <property type="entry name" value="Prot_kinase_dom"/>
</dbReference>
<evidence type="ECO:0000313" key="11">
    <source>
        <dbReference type="EMBL" id="NYD35553.1"/>
    </source>
</evidence>
<keyword evidence="9" id="KW-0812">Transmembrane</keyword>
<dbReference type="AlphaFoldDB" id="A0A7Y9DU38"/>
<keyword evidence="3" id="KW-0808">Transferase</keyword>
<feature type="region of interest" description="Disordered" evidence="8">
    <location>
        <begin position="309"/>
        <end position="394"/>
    </location>
</feature>
<evidence type="ECO:0000256" key="6">
    <source>
        <dbReference type="ARBA" id="ARBA00022840"/>
    </source>
</evidence>
<dbReference type="Pfam" id="PF00069">
    <property type="entry name" value="Pkinase"/>
    <property type="match status" value="1"/>
</dbReference>
<dbReference type="PROSITE" id="PS50011">
    <property type="entry name" value="PROTEIN_KINASE_DOM"/>
    <property type="match status" value="1"/>
</dbReference>
<dbReference type="InterPro" id="IPR017441">
    <property type="entry name" value="Protein_kinase_ATP_BS"/>
</dbReference>
<keyword evidence="5" id="KW-0418">Kinase</keyword>
<dbReference type="EC" id="2.7.11.1" evidence="1"/>
<feature type="compositionally biased region" description="Low complexity" evidence="8">
    <location>
        <begin position="380"/>
        <end position="390"/>
    </location>
</feature>
<evidence type="ECO:0000259" key="10">
    <source>
        <dbReference type="PROSITE" id="PS50011"/>
    </source>
</evidence>
<keyword evidence="9" id="KW-1133">Transmembrane helix</keyword>
<dbReference type="Proteomes" id="UP000535890">
    <property type="component" value="Unassembled WGS sequence"/>
</dbReference>
<protein>
    <recommendedName>
        <fullName evidence="1">non-specific serine/threonine protein kinase</fullName>
        <ecNumber evidence="1">2.7.11.1</ecNumber>
    </recommendedName>
</protein>
<dbReference type="Gene3D" id="1.10.510.10">
    <property type="entry name" value="Transferase(Phosphotransferase) domain 1"/>
    <property type="match status" value="1"/>
</dbReference>
<feature type="region of interest" description="Disordered" evidence="8">
    <location>
        <begin position="1"/>
        <end position="34"/>
    </location>
</feature>
<dbReference type="GO" id="GO:0004674">
    <property type="term" value="F:protein serine/threonine kinase activity"/>
    <property type="evidence" value="ECO:0007669"/>
    <property type="project" value="UniProtKB-KW"/>
</dbReference>
<dbReference type="PROSITE" id="PS00107">
    <property type="entry name" value="PROTEIN_KINASE_ATP"/>
    <property type="match status" value="1"/>
</dbReference>
<evidence type="ECO:0000256" key="7">
    <source>
        <dbReference type="PROSITE-ProRule" id="PRU10141"/>
    </source>
</evidence>
<keyword evidence="9" id="KW-0472">Membrane</keyword>
<proteinExistence type="predicted"/>
<feature type="compositionally biased region" description="Basic and acidic residues" evidence="8">
    <location>
        <begin position="1"/>
        <end position="15"/>
    </location>
</feature>
<dbReference type="PANTHER" id="PTHR43289">
    <property type="entry name" value="MITOGEN-ACTIVATED PROTEIN KINASE KINASE KINASE 20-RELATED"/>
    <property type="match status" value="1"/>
</dbReference>
<feature type="binding site" evidence="7">
    <location>
        <position position="72"/>
    </location>
    <ligand>
        <name>ATP</name>
        <dbReference type="ChEBI" id="CHEBI:30616"/>
    </ligand>
</feature>
<dbReference type="SUPFAM" id="SSF56112">
    <property type="entry name" value="Protein kinase-like (PK-like)"/>
    <property type="match status" value="1"/>
</dbReference>
<keyword evidence="2" id="KW-0723">Serine/threonine-protein kinase</keyword>
<dbReference type="EMBL" id="JACCBN010000001">
    <property type="protein sequence ID" value="NYD35553.1"/>
    <property type="molecule type" value="Genomic_DNA"/>
</dbReference>
<keyword evidence="12" id="KW-1185">Reference proteome</keyword>
<evidence type="ECO:0000256" key="5">
    <source>
        <dbReference type="ARBA" id="ARBA00022777"/>
    </source>
</evidence>
<evidence type="ECO:0000256" key="1">
    <source>
        <dbReference type="ARBA" id="ARBA00012513"/>
    </source>
</evidence>
<reference evidence="11 12" key="1">
    <citation type="submission" date="2020-07" db="EMBL/GenBank/DDBJ databases">
        <title>Sequencing the genomes of 1000 actinobacteria strains.</title>
        <authorList>
            <person name="Klenk H.-P."/>
        </authorList>
    </citation>
    <scope>NUCLEOTIDE SEQUENCE [LARGE SCALE GENOMIC DNA]</scope>
    <source>
        <strain evidence="11 12">DSM 45772</strain>
    </source>
</reference>
<evidence type="ECO:0000256" key="9">
    <source>
        <dbReference type="SAM" id="Phobius"/>
    </source>
</evidence>
<comment type="caution">
    <text evidence="11">The sequence shown here is derived from an EMBL/GenBank/DDBJ whole genome shotgun (WGS) entry which is preliminary data.</text>
</comment>
<keyword evidence="6 7" id="KW-0067">ATP-binding</keyword>
<dbReference type="RefSeq" id="WP_179793373.1">
    <property type="nucleotide sequence ID" value="NZ_JACCBN010000001.1"/>
</dbReference>
<dbReference type="GO" id="GO:0005524">
    <property type="term" value="F:ATP binding"/>
    <property type="evidence" value="ECO:0007669"/>
    <property type="project" value="UniProtKB-UniRule"/>
</dbReference>
<dbReference type="InterPro" id="IPR008271">
    <property type="entry name" value="Ser/Thr_kinase_AS"/>
</dbReference>
<evidence type="ECO:0000313" key="12">
    <source>
        <dbReference type="Proteomes" id="UP000535890"/>
    </source>
</evidence>
<dbReference type="InterPro" id="IPR011009">
    <property type="entry name" value="Kinase-like_dom_sf"/>
</dbReference>
<evidence type="ECO:0000256" key="3">
    <source>
        <dbReference type="ARBA" id="ARBA00022679"/>
    </source>
</evidence>
<evidence type="ECO:0000256" key="4">
    <source>
        <dbReference type="ARBA" id="ARBA00022741"/>
    </source>
</evidence>
<keyword evidence="4 7" id="KW-0547">Nucleotide-binding</keyword>
<dbReference type="PROSITE" id="PS00108">
    <property type="entry name" value="PROTEIN_KINASE_ST"/>
    <property type="match status" value="1"/>
</dbReference>